<evidence type="ECO:0000256" key="5">
    <source>
        <dbReference type="ARBA" id="ARBA00022490"/>
    </source>
</evidence>
<dbReference type="Gene3D" id="3.20.20.70">
    <property type="entry name" value="Aldolase class I"/>
    <property type="match status" value="1"/>
</dbReference>
<evidence type="ECO:0000256" key="10">
    <source>
        <dbReference type="ARBA" id="ARBA00023270"/>
    </source>
</evidence>
<dbReference type="UniPathway" id="UPA00034">
    <property type="reaction ID" value="UER00017"/>
</dbReference>
<evidence type="ECO:0000256" key="9">
    <source>
        <dbReference type="ARBA" id="ARBA00023239"/>
    </source>
</evidence>
<feature type="active site" description="Schiff-base intermediate with substrate" evidence="12 14">
    <location>
        <position position="162"/>
    </location>
</feature>
<keyword evidence="17" id="KW-1185">Reference proteome</keyword>
<evidence type="ECO:0000313" key="17">
    <source>
        <dbReference type="Proteomes" id="UP000253908"/>
    </source>
</evidence>
<keyword evidence="5 12" id="KW-0963">Cytoplasm</keyword>
<feature type="active site" description="Proton donor/acceptor" evidence="12 14">
    <location>
        <position position="134"/>
    </location>
</feature>
<evidence type="ECO:0000256" key="7">
    <source>
        <dbReference type="ARBA" id="ARBA00022915"/>
    </source>
</evidence>
<comment type="pathway">
    <text evidence="2 12">Amino-acid biosynthesis; L-lysine biosynthesis via DAP pathway; (S)-tetrahydrodipicolinate from L-aspartate: step 3/4.</text>
</comment>
<dbReference type="Pfam" id="PF00701">
    <property type="entry name" value="DHDPS"/>
    <property type="match status" value="1"/>
</dbReference>
<dbReference type="PRINTS" id="PR00146">
    <property type="entry name" value="DHPICSNTHASE"/>
</dbReference>
<evidence type="ECO:0000256" key="11">
    <source>
        <dbReference type="ARBA" id="ARBA00047836"/>
    </source>
</evidence>
<dbReference type="CDD" id="cd00950">
    <property type="entry name" value="DHDPS"/>
    <property type="match status" value="1"/>
</dbReference>
<dbReference type="SMART" id="SM01130">
    <property type="entry name" value="DHDPS"/>
    <property type="match status" value="1"/>
</dbReference>
<dbReference type="EMBL" id="CP024848">
    <property type="protein sequence ID" value="AXI09133.1"/>
    <property type="molecule type" value="Genomic_DNA"/>
</dbReference>
<keyword evidence="6 12" id="KW-0028">Amino-acid biosynthesis</keyword>
<comment type="caution">
    <text evidence="12">Was originally thought to be a dihydrodipicolinate synthase (DHDPS), catalyzing the condensation of (S)-aspartate-beta-semialdehyde [(S)-ASA] and pyruvate to dihydrodipicolinate (DHDP). However, it was shown in E.coli that the product of the enzymatic reaction is not dihydrodipicolinate but in fact (4S)-4-hydroxy-2,3,4,5-tetrahydro-(2S)-dipicolinic acid (HTPA), and that the consecutive dehydration reaction leading to DHDP is not spontaneous but catalyzed by DapB.</text>
</comment>
<dbReference type="EC" id="4.3.3.7" evidence="4 12"/>
<proteinExistence type="inferred from homology"/>
<comment type="function">
    <text evidence="1 12">Catalyzes the condensation of (S)-aspartate-beta-semialdehyde [(S)-ASA] and pyruvate to 4-hydroxy-tetrahydrodipicolinate (HTPA).</text>
</comment>
<dbReference type="SUPFAM" id="SSF51569">
    <property type="entry name" value="Aldolase"/>
    <property type="match status" value="1"/>
</dbReference>
<dbReference type="OrthoDB" id="9782828at2"/>
<reference evidence="17" key="1">
    <citation type="submission" date="2017-11" db="EMBL/GenBank/DDBJ databases">
        <authorList>
            <person name="Zhu W."/>
        </authorList>
    </citation>
    <scope>NUCLEOTIDE SEQUENCE [LARGE SCALE GENOMIC DNA]</scope>
    <source>
        <strain evidence="17">160</strain>
    </source>
</reference>
<evidence type="ECO:0000256" key="13">
    <source>
        <dbReference type="PIRNR" id="PIRNR001365"/>
    </source>
</evidence>
<dbReference type="PANTHER" id="PTHR12128:SF66">
    <property type="entry name" value="4-HYDROXY-2-OXOGLUTARATE ALDOLASE, MITOCHONDRIAL"/>
    <property type="match status" value="1"/>
</dbReference>
<dbReference type="PROSITE" id="PS00666">
    <property type="entry name" value="DHDPS_2"/>
    <property type="match status" value="1"/>
</dbReference>
<dbReference type="GO" id="GO:0005829">
    <property type="term" value="C:cytosol"/>
    <property type="evidence" value="ECO:0007669"/>
    <property type="project" value="TreeGrafter"/>
</dbReference>
<evidence type="ECO:0000256" key="6">
    <source>
        <dbReference type="ARBA" id="ARBA00022605"/>
    </source>
</evidence>
<evidence type="ECO:0000313" key="16">
    <source>
        <dbReference type="EMBL" id="AXI09133.1"/>
    </source>
</evidence>
<dbReference type="InterPro" id="IPR020625">
    <property type="entry name" value="Schiff_base-form_aldolases_AS"/>
</dbReference>
<evidence type="ECO:0000256" key="12">
    <source>
        <dbReference type="HAMAP-Rule" id="MF_00418"/>
    </source>
</evidence>
<dbReference type="InterPro" id="IPR020624">
    <property type="entry name" value="Schiff_base-form_aldolases_CS"/>
</dbReference>
<accession>A0A345PGK3</accession>
<organism evidence="16 17">
    <name type="scientific">Oceanobacillus zhaokaii</name>
    <dbReference type="NCBI Taxonomy" id="2052660"/>
    <lineage>
        <taxon>Bacteria</taxon>
        <taxon>Bacillati</taxon>
        <taxon>Bacillota</taxon>
        <taxon>Bacilli</taxon>
        <taxon>Bacillales</taxon>
        <taxon>Bacillaceae</taxon>
        <taxon>Oceanobacillus</taxon>
    </lineage>
</organism>
<dbReference type="PIRSF" id="PIRSF001365">
    <property type="entry name" value="DHDPS"/>
    <property type="match status" value="1"/>
</dbReference>
<dbReference type="AlphaFoldDB" id="A0A345PGK3"/>
<evidence type="ECO:0000256" key="1">
    <source>
        <dbReference type="ARBA" id="ARBA00003294"/>
    </source>
</evidence>
<feature type="binding site" evidence="12 15">
    <location>
        <position position="204"/>
    </location>
    <ligand>
        <name>pyruvate</name>
        <dbReference type="ChEBI" id="CHEBI:15361"/>
    </ligand>
</feature>
<dbReference type="NCBIfam" id="TIGR00674">
    <property type="entry name" value="dapA"/>
    <property type="match status" value="1"/>
</dbReference>
<dbReference type="InterPro" id="IPR013785">
    <property type="entry name" value="Aldolase_TIM"/>
</dbReference>
<evidence type="ECO:0000256" key="3">
    <source>
        <dbReference type="ARBA" id="ARBA00007592"/>
    </source>
</evidence>
<keyword evidence="9 12" id="KW-0456">Lyase</keyword>
<evidence type="ECO:0000256" key="4">
    <source>
        <dbReference type="ARBA" id="ARBA00012086"/>
    </source>
</evidence>
<feature type="binding site" evidence="12 15">
    <location>
        <position position="46"/>
    </location>
    <ligand>
        <name>pyruvate</name>
        <dbReference type="ChEBI" id="CHEBI:15361"/>
    </ligand>
</feature>
<protein>
    <recommendedName>
        <fullName evidence="4 12">4-hydroxy-tetrahydrodipicolinate synthase</fullName>
        <shortName evidence="12">HTPA synthase</shortName>
        <ecNumber evidence="4 12">4.3.3.7</ecNumber>
    </recommendedName>
</protein>
<dbReference type="KEGG" id="ocn:CUC15_09430"/>
<dbReference type="RefSeq" id="WP_114916426.1">
    <property type="nucleotide sequence ID" value="NZ_CP024848.1"/>
</dbReference>
<comment type="subcellular location">
    <subcellularLocation>
        <location evidence="12">Cytoplasm</location>
    </subcellularLocation>
</comment>
<evidence type="ECO:0000256" key="8">
    <source>
        <dbReference type="ARBA" id="ARBA00023154"/>
    </source>
</evidence>
<feature type="site" description="Part of a proton relay during catalysis" evidence="12">
    <location>
        <position position="45"/>
    </location>
</feature>
<comment type="similarity">
    <text evidence="3 12 13">Belongs to the DapA family.</text>
</comment>
<dbReference type="GO" id="GO:0019877">
    <property type="term" value="P:diaminopimelate biosynthetic process"/>
    <property type="evidence" value="ECO:0007669"/>
    <property type="project" value="UniProtKB-UniRule"/>
</dbReference>
<sequence>MNFGRLLTAMVTPFAPNNQVDFEQTTKLIEYLLDNGTEGLIVAGTTGESPTLTHEEKVQLFNHVVKVVGNRVPVIAGTGGNSTQASIALTKEASACGVDGILLVTPYYNKPNQRGLYEHFKTIANETTLPIMLYNIPGRSVINMDAGTVIQLSKIENIVSLKEAGLDLDQVATIIENTDDNFSVYSGNDSMTLPMLAIGANGIVSVSSHIIGNEMKEMIDLFFQGKVKESGTLHRTLVPVMNGLFNSPSPTPVKAALEMNGIAVGSVRLPLVDLTENEKAKLKSLLIH</sequence>
<dbReference type="InterPro" id="IPR005263">
    <property type="entry name" value="DapA"/>
</dbReference>
<dbReference type="PROSITE" id="PS00665">
    <property type="entry name" value="DHDPS_1"/>
    <property type="match status" value="1"/>
</dbReference>
<feature type="site" description="Part of a proton relay during catalysis" evidence="12">
    <location>
        <position position="108"/>
    </location>
</feature>
<comment type="subunit">
    <text evidence="12">Homotetramer; dimer of dimers.</text>
</comment>
<keyword evidence="7 12" id="KW-0220">Diaminopimelate biosynthesis</keyword>
<name>A0A345PGK3_9BACI</name>
<evidence type="ECO:0000256" key="2">
    <source>
        <dbReference type="ARBA" id="ARBA00005120"/>
    </source>
</evidence>
<keyword evidence="10 12" id="KW-0704">Schiff base</keyword>
<dbReference type="Proteomes" id="UP000253908">
    <property type="component" value="Chromosome"/>
</dbReference>
<dbReference type="InterPro" id="IPR002220">
    <property type="entry name" value="DapA-like"/>
</dbReference>
<comment type="catalytic activity">
    <reaction evidence="11 12">
        <text>L-aspartate 4-semialdehyde + pyruvate = (2S,4S)-4-hydroxy-2,3,4,5-tetrahydrodipicolinate + H2O + H(+)</text>
        <dbReference type="Rhea" id="RHEA:34171"/>
        <dbReference type="ChEBI" id="CHEBI:15361"/>
        <dbReference type="ChEBI" id="CHEBI:15377"/>
        <dbReference type="ChEBI" id="CHEBI:15378"/>
        <dbReference type="ChEBI" id="CHEBI:67139"/>
        <dbReference type="ChEBI" id="CHEBI:537519"/>
        <dbReference type="EC" id="4.3.3.7"/>
    </reaction>
</comment>
<evidence type="ECO:0000256" key="14">
    <source>
        <dbReference type="PIRSR" id="PIRSR001365-1"/>
    </source>
</evidence>
<dbReference type="PANTHER" id="PTHR12128">
    <property type="entry name" value="DIHYDRODIPICOLINATE SYNTHASE"/>
    <property type="match status" value="1"/>
</dbReference>
<keyword evidence="8 12" id="KW-0457">Lysine biosynthesis</keyword>
<dbReference type="GO" id="GO:0008840">
    <property type="term" value="F:4-hydroxy-tetrahydrodipicolinate synthase activity"/>
    <property type="evidence" value="ECO:0007669"/>
    <property type="project" value="UniProtKB-UniRule"/>
</dbReference>
<dbReference type="HAMAP" id="MF_00418">
    <property type="entry name" value="DapA"/>
    <property type="match status" value="1"/>
</dbReference>
<evidence type="ECO:0000256" key="15">
    <source>
        <dbReference type="PIRSR" id="PIRSR001365-2"/>
    </source>
</evidence>
<gene>
    <name evidence="12" type="primary">dapA</name>
    <name evidence="16" type="ORF">CUC15_09430</name>
</gene>
<dbReference type="GO" id="GO:0009089">
    <property type="term" value="P:lysine biosynthetic process via diaminopimelate"/>
    <property type="evidence" value="ECO:0007669"/>
    <property type="project" value="UniProtKB-UniRule"/>
</dbReference>